<evidence type="ECO:0000313" key="2">
    <source>
        <dbReference type="Proteomes" id="UP000265520"/>
    </source>
</evidence>
<comment type="caution">
    <text evidence="1">The sequence shown here is derived from an EMBL/GenBank/DDBJ whole genome shotgun (WGS) entry which is preliminary data.</text>
</comment>
<evidence type="ECO:0000313" key="1">
    <source>
        <dbReference type="EMBL" id="MCI39862.1"/>
    </source>
</evidence>
<keyword evidence="2" id="KW-1185">Reference proteome</keyword>
<name>A0A392RUI9_9FABA</name>
<protein>
    <submittedName>
        <fullName evidence="1">Uncharacterized protein</fullName>
    </submittedName>
</protein>
<proteinExistence type="predicted"/>
<dbReference type="EMBL" id="LXQA010272729">
    <property type="protein sequence ID" value="MCI39862.1"/>
    <property type="molecule type" value="Genomic_DNA"/>
</dbReference>
<feature type="non-terminal residue" evidence="1">
    <location>
        <position position="1"/>
    </location>
</feature>
<sequence length="62" mass="6559">EIHPSGEEGHVMFLEGTTFGLESQAATMKESLKSWPSISIDVVSSDKVAATEAKIEALPVDG</sequence>
<dbReference type="Proteomes" id="UP000265520">
    <property type="component" value="Unassembled WGS sequence"/>
</dbReference>
<organism evidence="1 2">
    <name type="scientific">Trifolium medium</name>
    <dbReference type="NCBI Taxonomy" id="97028"/>
    <lineage>
        <taxon>Eukaryota</taxon>
        <taxon>Viridiplantae</taxon>
        <taxon>Streptophyta</taxon>
        <taxon>Embryophyta</taxon>
        <taxon>Tracheophyta</taxon>
        <taxon>Spermatophyta</taxon>
        <taxon>Magnoliopsida</taxon>
        <taxon>eudicotyledons</taxon>
        <taxon>Gunneridae</taxon>
        <taxon>Pentapetalae</taxon>
        <taxon>rosids</taxon>
        <taxon>fabids</taxon>
        <taxon>Fabales</taxon>
        <taxon>Fabaceae</taxon>
        <taxon>Papilionoideae</taxon>
        <taxon>50 kb inversion clade</taxon>
        <taxon>NPAAA clade</taxon>
        <taxon>Hologalegina</taxon>
        <taxon>IRL clade</taxon>
        <taxon>Trifolieae</taxon>
        <taxon>Trifolium</taxon>
    </lineage>
</organism>
<dbReference type="AlphaFoldDB" id="A0A392RUI9"/>
<accession>A0A392RUI9</accession>
<reference evidence="1 2" key="1">
    <citation type="journal article" date="2018" name="Front. Plant Sci.">
        <title>Red Clover (Trifolium pratense) and Zigzag Clover (T. medium) - A Picture of Genomic Similarities and Differences.</title>
        <authorList>
            <person name="Dluhosova J."/>
            <person name="Istvanek J."/>
            <person name="Nedelnik J."/>
            <person name="Repkova J."/>
        </authorList>
    </citation>
    <scope>NUCLEOTIDE SEQUENCE [LARGE SCALE GENOMIC DNA]</scope>
    <source>
        <strain evidence="2">cv. 10/8</strain>
        <tissue evidence="1">Leaf</tissue>
    </source>
</reference>